<sequence length="101" mass="11487">MCLQQFIQVADINVAQQQQQYLRRTIHKFGLHEKAHGIKSTEAPGKAISPGYRDMFIRRSTSEKIDLELAKSRQALSAAPLLDRFDSCEPRKESRAPDCNT</sequence>
<organism evidence="1 2">
    <name type="scientific">Ceratitis capitata</name>
    <name type="common">Mediterranean fruit fly</name>
    <name type="synonym">Tephritis capitata</name>
    <dbReference type="NCBI Taxonomy" id="7213"/>
    <lineage>
        <taxon>Eukaryota</taxon>
        <taxon>Metazoa</taxon>
        <taxon>Ecdysozoa</taxon>
        <taxon>Arthropoda</taxon>
        <taxon>Hexapoda</taxon>
        <taxon>Insecta</taxon>
        <taxon>Pterygota</taxon>
        <taxon>Neoptera</taxon>
        <taxon>Endopterygota</taxon>
        <taxon>Diptera</taxon>
        <taxon>Brachycera</taxon>
        <taxon>Muscomorpha</taxon>
        <taxon>Tephritoidea</taxon>
        <taxon>Tephritidae</taxon>
        <taxon>Ceratitis</taxon>
        <taxon>Ceratitis</taxon>
    </lineage>
</organism>
<evidence type="ECO:0000313" key="1">
    <source>
        <dbReference type="EMBL" id="CAD7014462.1"/>
    </source>
</evidence>
<reference evidence="1" key="1">
    <citation type="submission" date="2020-11" db="EMBL/GenBank/DDBJ databases">
        <authorList>
            <person name="Whitehead M."/>
        </authorList>
    </citation>
    <scope>NUCLEOTIDE SEQUENCE</scope>
    <source>
        <strain evidence="1">EGII</strain>
    </source>
</reference>
<gene>
    <name evidence="1" type="ORF">CCAP1982_LOCUS22458</name>
</gene>
<protein>
    <submittedName>
        <fullName evidence="1">(Mediterranean fruit fly) hypothetical protein</fullName>
    </submittedName>
</protein>
<dbReference type="Proteomes" id="UP000606786">
    <property type="component" value="Unassembled WGS sequence"/>
</dbReference>
<comment type="caution">
    <text evidence="1">The sequence shown here is derived from an EMBL/GenBank/DDBJ whole genome shotgun (WGS) entry which is preliminary data.</text>
</comment>
<dbReference type="AlphaFoldDB" id="A0A811VK38"/>
<evidence type="ECO:0000313" key="2">
    <source>
        <dbReference type="Proteomes" id="UP000606786"/>
    </source>
</evidence>
<dbReference type="EMBL" id="CAJHJT010000056">
    <property type="protein sequence ID" value="CAD7014462.1"/>
    <property type="molecule type" value="Genomic_DNA"/>
</dbReference>
<accession>A0A811VK38</accession>
<keyword evidence="2" id="KW-1185">Reference proteome</keyword>
<proteinExistence type="predicted"/>
<name>A0A811VK38_CERCA</name>